<accession>A0ABD4E658</accession>
<dbReference type="InterPro" id="IPR052546">
    <property type="entry name" value="Transposase_8_domain"/>
</dbReference>
<dbReference type="PANTHER" id="PTHR33609:SF1">
    <property type="entry name" value="TRANSPOSASE"/>
    <property type="match status" value="1"/>
</dbReference>
<dbReference type="PANTHER" id="PTHR33609">
    <property type="entry name" value="LOW CALCIUM RESPONSE LOCUS PROTEIN S"/>
    <property type="match status" value="1"/>
</dbReference>
<dbReference type="Proteomes" id="UP000057910">
    <property type="component" value="Unassembled WGS sequence"/>
</dbReference>
<organism evidence="1 2">
    <name type="scientific">Burkholderia ubonensis</name>
    <dbReference type="NCBI Taxonomy" id="101571"/>
    <lineage>
        <taxon>Bacteria</taxon>
        <taxon>Pseudomonadati</taxon>
        <taxon>Pseudomonadota</taxon>
        <taxon>Betaproteobacteria</taxon>
        <taxon>Burkholderiales</taxon>
        <taxon>Burkholderiaceae</taxon>
        <taxon>Burkholderia</taxon>
        <taxon>Burkholderia cepacia complex</taxon>
    </lineage>
</organism>
<dbReference type="InterPro" id="IPR009057">
    <property type="entry name" value="Homeodomain-like_sf"/>
</dbReference>
<reference evidence="1 2" key="1">
    <citation type="submission" date="2015-11" db="EMBL/GenBank/DDBJ databases">
        <title>Expanding the genomic diversity of Burkholderia species for the development of highly accurate diagnostics.</title>
        <authorList>
            <person name="Sahl J."/>
            <person name="Keim P."/>
            <person name="Wagner D."/>
        </authorList>
    </citation>
    <scope>NUCLEOTIDE SEQUENCE [LARGE SCALE GENOMIC DNA]</scope>
    <source>
        <strain evidence="1 2">MSMB1585WGS</strain>
    </source>
</reference>
<protein>
    <recommendedName>
        <fullName evidence="3">Transposase</fullName>
    </recommendedName>
</protein>
<evidence type="ECO:0000313" key="1">
    <source>
        <dbReference type="EMBL" id="KVN88994.1"/>
    </source>
</evidence>
<name>A0ABD4E658_9BURK</name>
<dbReference type="SUPFAM" id="SSF46689">
    <property type="entry name" value="Homeodomain-like"/>
    <property type="match status" value="1"/>
</dbReference>
<comment type="caution">
    <text evidence="1">The sequence shown here is derived from an EMBL/GenBank/DDBJ whole genome shotgun (WGS) entry which is preliminary data.</text>
</comment>
<dbReference type="InterPro" id="IPR002514">
    <property type="entry name" value="Transposase_8"/>
</dbReference>
<dbReference type="Pfam" id="PF01527">
    <property type="entry name" value="HTH_Tnp_1"/>
    <property type="match status" value="1"/>
</dbReference>
<evidence type="ECO:0008006" key="3">
    <source>
        <dbReference type="Google" id="ProtNLM"/>
    </source>
</evidence>
<dbReference type="EMBL" id="LPAD01000034">
    <property type="protein sequence ID" value="KVN88994.1"/>
    <property type="molecule type" value="Genomic_DNA"/>
</dbReference>
<sequence>MFFDDAAERLGGDALDGIAVIRILREAESRDEPVKDLCKRNSISEQTFYRWRNKFGGMDVADARRLKELESENDRLKRLITEQMLVIDGLKEVSRKK</sequence>
<dbReference type="AlphaFoldDB" id="A0ABD4E658"/>
<proteinExistence type="predicted"/>
<gene>
    <name evidence="1" type="ORF">WJ68_04690</name>
</gene>
<evidence type="ECO:0000313" key="2">
    <source>
        <dbReference type="Proteomes" id="UP000057910"/>
    </source>
</evidence>